<dbReference type="AlphaFoldDB" id="A0A1I5NB78"/>
<evidence type="ECO:0000313" key="2">
    <source>
        <dbReference type="Proteomes" id="UP000199227"/>
    </source>
</evidence>
<protein>
    <submittedName>
        <fullName evidence="1">Nickel transport protein</fullName>
    </submittedName>
</protein>
<dbReference type="Pfam" id="PF10670">
    <property type="entry name" value="DUF4198"/>
    <property type="match status" value="1"/>
</dbReference>
<dbReference type="OrthoDB" id="5368503at2"/>
<keyword evidence="2" id="KW-1185">Reference proteome</keyword>
<gene>
    <name evidence="1" type="ORF">SAMN05216234_10955</name>
</gene>
<dbReference type="RefSeq" id="WP_092911667.1">
    <property type="nucleotide sequence ID" value="NZ_FOXB01000009.1"/>
</dbReference>
<accession>A0A1I5NB78</accession>
<dbReference type="Proteomes" id="UP000199227">
    <property type="component" value="Unassembled WGS sequence"/>
</dbReference>
<proteinExistence type="predicted"/>
<dbReference type="InterPro" id="IPR019613">
    <property type="entry name" value="DUF4198"/>
</dbReference>
<organism evidence="1 2">
    <name type="scientific">Hydrogenimonas thermophila</name>
    <dbReference type="NCBI Taxonomy" id="223786"/>
    <lineage>
        <taxon>Bacteria</taxon>
        <taxon>Pseudomonadati</taxon>
        <taxon>Campylobacterota</taxon>
        <taxon>Epsilonproteobacteria</taxon>
        <taxon>Campylobacterales</taxon>
        <taxon>Hydrogenimonadaceae</taxon>
        <taxon>Hydrogenimonas</taxon>
    </lineage>
</organism>
<dbReference type="STRING" id="223786.SAMN05216234_10955"/>
<dbReference type="EMBL" id="FOXB01000009">
    <property type="protein sequence ID" value="SFP19029.1"/>
    <property type="molecule type" value="Genomic_DNA"/>
</dbReference>
<sequence length="223" mass="25382">MKVVLAMLMPILMFAHDVWIEKDGQNWTLNYGHLHLTKEHGGKKVMPYDPKSVINVICSNGGKVIKPQVNESYPFVVKGECDELFILMDNGYFTKTPYGTKHLPKDKVKMAIKSWRSFESVKRVEKNSKKPISDNLEIVLLKKPESVGEKARLQLFYHSKPVKDVVVAYDDKVRGTTDEDGKINIRIRHSGLQNIKATLREPCGNGKCDEIVHTTALNFEVKE</sequence>
<reference evidence="1 2" key="1">
    <citation type="submission" date="2016-10" db="EMBL/GenBank/DDBJ databases">
        <authorList>
            <person name="de Groot N.N."/>
        </authorList>
    </citation>
    <scope>NUCLEOTIDE SEQUENCE [LARGE SCALE GENOMIC DNA]</scope>
    <source>
        <strain evidence="1 2">EP1-55-1</strain>
    </source>
</reference>
<name>A0A1I5NB78_9BACT</name>
<evidence type="ECO:0000313" key="1">
    <source>
        <dbReference type="EMBL" id="SFP19029.1"/>
    </source>
</evidence>